<dbReference type="PANTHER" id="PTHR13690">
    <property type="entry name" value="TRANSCRIPTION FACTOR POSF21-RELATED"/>
    <property type="match status" value="1"/>
</dbReference>
<evidence type="ECO:0000256" key="5">
    <source>
        <dbReference type="ARBA" id="ARBA00023242"/>
    </source>
</evidence>
<dbReference type="RefSeq" id="XP_016473616.1">
    <property type="nucleotide sequence ID" value="XM_016618130.1"/>
</dbReference>
<dbReference type="KEGG" id="nta:107795482"/>
<dbReference type="AlphaFoldDB" id="A0A1S4AAE6"/>
<protein>
    <submittedName>
        <fullName evidence="9 10">Transcription factor RF2a-like</fullName>
    </submittedName>
</protein>
<keyword evidence="8" id="KW-1185">Reference proteome</keyword>
<accession>A0A1S4AAE6</accession>
<keyword evidence="5" id="KW-0539">Nucleus</keyword>
<keyword evidence="3" id="KW-0238">DNA-binding</keyword>
<evidence type="ECO:0000256" key="4">
    <source>
        <dbReference type="ARBA" id="ARBA00023163"/>
    </source>
</evidence>
<dbReference type="STRING" id="4097.A0A1S4AAE6"/>
<proteinExistence type="predicted"/>
<dbReference type="PaxDb" id="4097-A0A1S4AAE6"/>
<dbReference type="OrthoDB" id="1435597at2759"/>
<evidence type="ECO:0000256" key="1">
    <source>
        <dbReference type="ARBA" id="ARBA00004123"/>
    </source>
</evidence>
<dbReference type="RefSeq" id="XP_016473617.1">
    <property type="nucleotide sequence ID" value="XM_016618131.1"/>
</dbReference>
<dbReference type="PANTHER" id="PTHR13690:SF112">
    <property type="entry name" value="TRANSCRIPTION FACTOR RF2A-LIKE"/>
    <property type="match status" value="1"/>
</dbReference>
<feature type="region of interest" description="Disordered" evidence="6">
    <location>
        <begin position="416"/>
        <end position="437"/>
    </location>
</feature>
<feature type="region of interest" description="Disordered" evidence="6">
    <location>
        <begin position="1"/>
        <end position="68"/>
    </location>
</feature>
<feature type="compositionally biased region" description="Polar residues" evidence="6">
    <location>
        <begin position="20"/>
        <end position="34"/>
    </location>
</feature>
<dbReference type="RefSeq" id="XP_016473615.1">
    <property type="nucleotide sequence ID" value="XM_016618129.1"/>
</dbReference>
<name>A0A1S4AAE6_TOBAC</name>
<reference evidence="9 10" key="2">
    <citation type="submission" date="2025-04" db="UniProtKB">
        <authorList>
            <consortium name="RefSeq"/>
        </authorList>
    </citation>
    <scope>IDENTIFICATION</scope>
</reference>
<evidence type="ECO:0000313" key="11">
    <source>
        <dbReference type="RefSeq" id="XP_016473617.1"/>
    </source>
</evidence>
<feature type="region of interest" description="Disordered" evidence="6">
    <location>
        <begin position="80"/>
        <end position="100"/>
    </location>
</feature>
<gene>
    <name evidence="9 10 11" type="primary">LOC107795482</name>
</gene>
<evidence type="ECO:0000259" key="7">
    <source>
        <dbReference type="PROSITE" id="PS50217"/>
    </source>
</evidence>
<dbReference type="SUPFAM" id="SSF57959">
    <property type="entry name" value="Leucine zipper domain"/>
    <property type="match status" value="1"/>
</dbReference>
<evidence type="ECO:0000256" key="6">
    <source>
        <dbReference type="SAM" id="MobiDB-lite"/>
    </source>
</evidence>
<dbReference type="Pfam" id="PF00170">
    <property type="entry name" value="bZIP_1"/>
    <property type="match status" value="1"/>
</dbReference>
<keyword evidence="2" id="KW-0805">Transcription regulation</keyword>
<sequence length="437" mass="47637">MAQPNSKPHISHNFGVGASHTRSLSQPSIFSNNGLPPLSPFPHSESSLASANSSLKDTSMEEVDVSSRAPPFVSSFTRENTFRCSDSRPPKKGHRRSNSDVPLGLSAMIKSSPQLVAISGLGVLDGATLLGDPLRRKSGGEVVDKLSSYMNLENMEALNSSITEDKVKDSISSLTKLTGGNNSNKKAESVSKGTSIKRSADADITRSTRHFRSLSMDSAVGSFHYGDESPKLPTSLVNCPGKLSSSSSGNDNSDKINFDLGNGEFSEAEMRKIMADERLAEIVVSDPKRAKRILANRQSAARSKERKLCYISELEHKVQTLQTETTTLSTQVTILQKDFTELTSLNNELRFRLQAMEQQAQLRDALHKALTAEVHRLKFAMGELKKEGRLPNSSRAQQMPVKPNIFQMQRQQSSEIQQFSVAKPNTATKASATPASA</sequence>
<keyword evidence="4" id="KW-0804">Transcription</keyword>
<organism evidence="9">
    <name type="scientific">Nicotiana tabacum</name>
    <name type="common">Common tobacco</name>
    <dbReference type="NCBI Taxonomy" id="4097"/>
    <lineage>
        <taxon>Eukaryota</taxon>
        <taxon>Viridiplantae</taxon>
        <taxon>Streptophyta</taxon>
        <taxon>Embryophyta</taxon>
        <taxon>Tracheophyta</taxon>
        <taxon>Spermatophyta</taxon>
        <taxon>Magnoliopsida</taxon>
        <taxon>eudicotyledons</taxon>
        <taxon>Gunneridae</taxon>
        <taxon>Pentapetalae</taxon>
        <taxon>asterids</taxon>
        <taxon>lamiids</taxon>
        <taxon>Solanales</taxon>
        <taxon>Solanaceae</taxon>
        <taxon>Nicotianoideae</taxon>
        <taxon>Nicotianeae</taxon>
        <taxon>Nicotiana</taxon>
    </lineage>
</organism>
<reference key="1">
    <citation type="journal article" date="2014" name="Nat. Commun.">
        <title>The tobacco genome sequence and its comparison with those of tomato and potato.</title>
        <authorList>
            <person name="Sierro N."/>
            <person name="Battey J.N."/>
            <person name="Ouadi S."/>
            <person name="Bakaher N."/>
            <person name="Bovet L."/>
            <person name="Willig A."/>
            <person name="Goepfert S."/>
            <person name="Peitsch M.C."/>
            <person name="Ivanov N.V."/>
        </authorList>
    </citation>
    <scope>NUCLEOTIDE SEQUENCE [LARGE SCALE GENOMIC DNA]</scope>
    <source>
        <strain>cv. TN90</strain>
    </source>
</reference>
<dbReference type="Proteomes" id="UP000790787">
    <property type="component" value="Chromosome 23"/>
</dbReference>
<evidence type="ECO:0000313" key="9">
    <source>
        <dbReference type="RefSeq" id="XP_016473615.1"/>
    </source>
</evidence>
<dbReference type="PROSITE" id="PS50217">
    <property type="entry name" value="BZIP"/>
    <property type="match status" value="1"/>
</dbReference>
<dbReference type="InterPro" id="IPR044759">
    <property type="entry name" value="bZIP_RF2"/>
</dbReference>
<dbReference type="InterPro" id="IPR004827">
    <property type="entry name" value="bZIP"/>
</dbReference>
<dbReference type="Gene3D" id="1.20.5.170">
    <property type="match status" value="1"/>
</dbReference>
<dbReference type="GO" id="GO:0005634">
    <property type="term" value="C:nucleus"/>
    <property type="evidence" value="ECO:0000318"/>
    <property type="project" value="GO_Central"/>
</dbReference>
<dbReference type="CDD" id="cd14703">
    <property type="entry name" value="bZIP_plant_RF2"/>
    <property type="match status" value="1"/>
</dbReference>
<feature type="compositionally biased region" description="Low complexity" evidence="6">
    <location>
        <begin position="44"/>
        <end position="55"/>
    </location>
</feature>
<evidence type="ECO:0000313" key="8">
    <source>
        <dbReference type="Proteomes" id="UP000790787"/>
    </source>
</evidence>
<dbReference type="InterPro" id="IPR046347">
    <property type="entry name" value="bZIP_sf"/>
</dbReference>
<feature type="domain" description="BZIP" evidence="7">
    <location>
        <begin position="286"/>
        <end position="349"/>
    </location>
</feature>
<dbReference type="GO" id="GO:0003700">
    <property type="term" value="F:DNA-binding transcription factor activity"/>
    <property type="evidence" value="ECO:0000318"/>
    <property type="project" value="GO_Central"/>
</dbReference>
<dbReference type="GO" id="GO:0003677">
    <property type="term" value="F:DNA binding"/>
    <property type="evidence" value="ECO:0007669"/>
    <property type="project" value="UniProtKB-KW"/>
</dbReference>
<dbReference type="SMART" id="SM00338">
    <property type="entry name" value="BRLZ"/>
    <property type="match status" value="1"/>
</dbReference>
<comment type="subcellular location">
    <subcellularLocation>
        <location evidence="1">Nucleus</location>
    </subcellularLocation>
</comment>
<feature type="region of interest" description="Disordered" evidence="6">
    <location>
        <begin position="176"/>
        <end position="202"/>
    </location>
</feature>
<evidence type="ECO:0000256" key="3">
    <source>
        <dbReference type="ARBA" id="ARBA00023125"/>
    </source>
</evidence>
<evidence type="ECO:0000313" key="10">
    <source>
        <dbReference type="RefSeq" id="XP_016473616.1"/>
    </source>
</evidence>
<dbReference type="FunFam" id="1.20.5.170:FF:000009">
    <property type="entry name" value="probable transcription factor PosF21"/>
    <property type="match status" value="1"/>
</dbReference>
<evidence type="ECO:0000256" key="2">
    <source>
        <dbReference type="ARBA" id="ARBA00023015"/>
    </source>
</evidence>
<dbReference type="GeneID" id="107795482"/>